<comment type="similarity">
    <text evidence="1">Belongs to the DtxR/MntR family.</text>
</comment>
<dbReference type="SUPFAM" id="SSF46785">
    <property type="entry name" value="Winged helix' DNA-binding domain"/>
    <property type="match status" value="1"/>
</dbReference>
<dbReference type="PROSITE" id="PS50944">
    <property type="entry name" value="HTH_DTXR"/>
    <property type="match status" value="1"/>
</dbReference>
<evidence type="ECO:0000256" key="2">
    <source>
        <dbReference type="ARBA" id="ARBA00022386"/>
    </source>
</evidence>
<dbReference type="Gene3D" id="1.10.60.10">
    <property type="entry name" value="Iron dependent repressor, metal binding and dimerisation domain"/>
    <property type="match status" value="1"/>
</dbReference>
<dbReference type="STRING" id="430522.BFS30_12075"/>
<evidence type="ECO:0000256" key="4">
    <source>
        <dbReference type="ARBA" id="ARBA00023125"/>
    </source>
</evidence>
<dbReference type="Gene3D" id="2.30.30.90">
    <property type="match status" value="1"/>
</dbReference>
<dbReference type="InterPro" id="IPR036421">
    <property type="entry name" value="Fe_dep_repressor_sf"/>
</dbReference>
<dbReference type="Pfam" id="PF01325">
    <property type="entry name" value="Fe_dep_repress"/>
    <property type="match status" value="1"/>
</dbReference>
<protein>
    <recommendedName>
        <fullName evidence="2">Transcriptional regulator MntR</fullName>
    </recommendedName>
</protein>
<gene>
    <name evidence="8" type="ORF">SAMN05421820_11815</name>
</gene>
<keyword evidence="5" id="KW-0804">Transcription</keyword>
<dbReference type="InterPro" id="IPR022689">
    <property type="entry name" value="Iron_dep_repressor"/>
</dbReference>
<dbReference type="InterPro" id="IPR036390">
    <property type="entry name" value="WH_DNA-bd_sf"/>
</dbReference>
<feature type="domain" description="HTH dtxR-type" evidence="7">
    <location>
        <begin position="8"/>
        <end position="72"/>
    </location>
</feature>
<dbReference type="AlphaFoldDB" id="A0A1H0LIS7"/>
<evidence type="ECO:0000313" key="9">
    <source>
        <dbReference type="Proteomes" id="UP000183200"/>
    </source>
</evidence>
<dbReference type="SUPFAM" id="SSF47979">
    <property type="entry name" value="Iron-dependent repressor protein, dimerization domain"/>
    <property type="match status" value="1"/>
</dbReference>
<proteinExistence type="inferred from homology"/>
<dbReference type="GO" id="GO:0046983">
    <property type="term" value="F:protein dimerization activity"/>
    <property type="evidence" value="ECO:0007669"/>
    <property type="project" value="InterPro"/>
</dbReference>
<dbReference type="InterPro" id="IPR007167">
    <property type="entry name" value="Fe-transptr_FeoA-like"/>
</dbReference>
<dbReference type="GO" id="GO:0046914">
    <property type="term" value="F:transition metal ion binding"/>
    <property type="evidence" value="ECO:0007669"/>
    <property type="project" value="InterPro"/>
</dbReference>
<evidence type="ECO:0000256" key="6">
    <source>
        <dbReference type="ARBA" id="ARBA00025185"/>
    </source>
</evidence>
<accession>A0A1H0LIS7</accession>
<evidence type="ECO:0000256" key="3">
    <source>
        <dbReference type="ARBA" id="ARBA00023015"/>
    </source>
</evidence>
<dbReference type="PANTHER" id="PTHR33238:SF7">
    <property type="entry name" value="IRON-DEPENDENT TRANSCRIPTIONAL REGULATOR"/>
    <property type="match status" value="1"/>
</dbReference>
<dbReference type="SMART" id="SM00529">
    <property type="entry name" value="HTH_DTXR"/>
    <property type="match status" value="1"/>
</dbReference>
<dbReference type="InterPro" id="IPR022687">
    <property type="entry name" value="HTH_DTXR"/>
</dbReference>
<evidence type="ECO:0000259" key="7">
    <source>
        <dbReference type="PROSITE" id="PS50944"/>
    </source>
</evidence>
<dbReference type="PANTHER" id="PTHR33238">
    <property type="entry name" value="IRON (METAL) DEPENDENT REPRESSOR, DTXR FAMILY"/>
    <property type="match status" value="1"/>
</dbReference>
<name>A0A1H0LIS7_9SPHI</name>
<evidence type="ECO:0000256" key="5">
    <source>
        <dbReference type="ARBA" id="ARBA00023163"/>
    </source>
</evidence>
<dbReference type="Pfam" id="PF02742">
    <property type="entry name" value="Fe_dep_repr_C"/>
    <property type="match status" value="1"/>
</dbReference>
<dbReference type="InterPro" id="IPR001367">
    <property type="entry name" value="Fe_dep_repressor"/>
</dbReference>
<evidence type="ECO:0000313" key="8">
    <source>
        <dbReference type="EMBL" id="SDO67921.1"/>
    </source>
</evidence>
<sequence length="226" mass="25955">MFYICSMLSYTEENYLKALLKLSFQNEDKPEAGTNEMAAYLGVKPATATDMLKKLKEKELVTYKKYGKILLTETGKQNGIAILRKHRLWETFLYEKLDFSWDEVHEVAEQLEHIQSAKLVDKLEEFLNFPEFDPHGDPIPKANGEIPTIDKVLLSELKENELCKVVAVKDTSTLFLQYLEKLRITIGTPIKVLERIDFDGSLSIQIAGEEARNVSMKFAESLFVKR</sequence>
<dbReference type="GO" id="GO:0003677">
    <property type="term" value="F:DNA binding"/>
    <property type="evidence" value="ECO:0007669"/>
    <property type="project" value="UniProtKB-KW"/>
</dbReference>
<dbReference type="Proteomes" id="UP000183200">
    <property type="component" value="Unassembled WGS sequence"/>
</dbReference>
<keyword evidence="3" id="KW-0805">Transcription regulation</keyword>
<dbReference type="GO" id="GO:0003700">
    <property type="term" value="F:DNA-binding transcription factor activity"/>
    <property type="evidence" value="ECO:0007669"/>
    <property type="project" value="InterPro"/>
</dbReference>
<keyword evidence="4" id="KW-0238">DNA-binding</keyword>
<dbReference type="InterPro" id="IPR050536">
    <property type="entry name" value="DtxR_MntR_Metal-Reg"/>
</dbReference>
<dbReference type="Pfam" id="PF04023">
    <property type="entry name" value="FeoA"/>
    <property type="match status" value="1"/>
</dbReference>
<dbReference type="EMBL" id="FNGY01000018">
    <property type="protein sequence ID" value="SDO67921.1"/>
    <property type="molecule type" value="Genomic_DNA"/>
</dbReference>
<dbReference type="InterPro" id="IPR036388">
    <property type="entry name" value="WH-like_DNA-bd_sf"/>
</dbReference>
<organism evidence="8 9">
    <name type="scientific">Pedobacter steynii</name>
    <dbReference type="NCBI Taxonomy" id="430522"/>
    <lineage>
        <taxon>Bacteria</taxon>
        <taxon>Pseudomonadati</taxon>
        <taxon>Bacteroidota</taxon>
        <taxon>Sphingobacteriia</taxon>
        <taxon>Sphingobacteriales</taxon>
        <taxon>Sphingobacteriaceae</taxon>
        <taxon>Pedobacter</taxon>
    </lineage>
</organism>
<evidence type="ECO:0000256" key="1">
    <source>
        <dbReference type="ARBA" id="ARBA00007871"/>
    </source>
</evidence>
<reference evidence="9" key="1">
    <citation type="submission" date="2016-10" db="EMBL/GenBank/DDBJ databases">
        <authorList>
            <person name="Varghese N."/>
            <person name="Submissions S."/>
        </authorList>
    </citation>
    <scope>NUCLEOTIDE SEQUENCE [LARGE SCALE GENOMIC DNA]</scope>
    <source>
        <strain evidence="9">DSM 19110</strain>
    </source>
</reference>
<dbReference type="InterPro" id="IPR038157">
    <property type="entry name" value="FeoA_core_dom"/>
</dbReference>
<dbReference type="SMART" id="SM00899">
    <property type="entry name" value="FeoA"/>
    <property type="match status" value="1"/>
</dbReference>
<dbReference type="Gene3D" id="1.10.10.10">
    <property type="entry name" value="Winged helix-like DNA-binding domain superfamily/Winged helix DNA-binding domain"/>
    <property type="match status" value="1"/>
</dbReference>
<keyword evidence="9" id="KW-1185">Reference proteome</keyword>
<comment type="function">
    <text evidence="6">In the presence of manganese, represses expression of mntH and mntS. Up-regulates expression of mntP.</text>
</comment>